<dbReference type="Pfam" id="PF01535">
    <property type="entry name" value="PPR"/>
    <property type="match status" value="1"/>
</dbReference>
<dbReference type="NCBIfam" id="TIGR00756">
    <property type="entry name" value="PPR"/>
    <property type="match status" value="1"/>
</dbReference>
<dbReference type="PROSITE" id="PS51375">
    <property type="entry name" value="PPR"/>
    <property type="match status" value="1"/>
</dbReference>
<dbReference type="InterPro" id="IPR051222">
    <property type="entry name" value="PPR/CCM1_RNA-binding"/>
</dbReference>
<protein>
    <recommendedName>
        <fullName evidence="5">Pentatricopeptide repeat-containing protein</fullName>
    </recommendedName>
</protein>
<evidence type="ECO:0000313" key="3">
    <source>
        <dbReference type="EMBL" id="KAG6749802.1"/>
    </source>
</evidence>
<proteinExistence type="predicted"/>
<evidence type="ECO:0000313" key="4">
    <source>
        <dbReference type="Proteomes" id="UP000886885"/>
    </source>
</evidence>
<dbReference type="OrthoDB" id="1706076at2759"/>
<accession>A0A8X7YHM6</accession>
<dbReference type="Proteomes" id="UP000886885">
    <property type="component" value="Chromosome 14A"/>
</dbReference>
<sequence length="152" mass="17380">MGHAIWDEMSKKGFCPDDNSYTVFIGGLISHGRSEEACKYLEEMIEKGMKGPQLDYNKFAADFSRAGKPVLLEELAQKMKFSGKFEVSNVFARWAEMMKKRVKRREPGNRKCTQLARDQRVNFLGHFRKKVEAAWAEFMADVGKGECLVKSS</sequence>
<dbReference type="PANTHER" id="PTHR47942:SF48">
    <property type="entry name" value="OS05G0355200 PROTEIN"/>
    <property type="match status" value="1"/>
</dbReference>
<evidence type="ECO:0000256" key="2">
    <source>
        <dbReference type="PROSITE-ProRule" id="PRU00708"/>
    </source>
</evidence>
<dbReference type="InterPro" id="IPR002885">
    <property type="entry name" value="PPR_rpt"/>
</dbReference>
<dbReference type="EMBL" id="JAAWWB010000027">
    <property type="protein sequence ID" value="KAG6749802.1"/>
    <property type="molecule type" value="Genomic_DNA"/>
</dbReference>
<comment type="caution">
    <text evidence="3">The sequence shown here is derived from an EMBL/GenBank/DDBJ whole genome shotgun (WGS) entry which is preliminary data.</text>
</comment>
<feature type="repeat" description="PPR" evidence="2">
    <location>
        <begin position="17"/>
        <end position="51"/>
    </location>
</feature>
<dbReference type="PANTHER" id="PTHR47942">
    <property type="entry name" value="TETRATRICOPEPTIDE REPEAT (TPR)-LIKE SUPERFAMILY PROTEIN-RELATED"/>
    <property type="match status" value="1"/>
</dbReference>
<organism evidence="3 4">
    <name type="scientific">Populus tomentosa</name>
    <name type="common">Chinese white poplar</name>
    <dbReference type="NCBI Taxonomy" id="118781"/>
    <lineage>
        <taxon>Eukaryota</taxon>
        <taxon>Viridiplantae</taxon>
        <taxon>Streptophyta</taxon>
        <taxon>Embryophyta</taxon>
        <taxon>Tracheophyta</taxon>
        <taxon>Spermatophyta</taxon>
        <taxon>Magnoliopsida</taxon>
        <taxon>eudicotyledons</taxon>
        <taxon>Gunneridae</taxon>
        <taxon>Pentapetalae</taxon>
        <taxon>rosids</taxon>
        <taxon>fabids</taxon>
        <taxon>Malpighiales</taxon>
        <taxon>Salicaceae</taxon>
        <taxon>Saliceae</taxon>
        <taxon>Populus</taxon>
    </lineage>
</organism>
<dbReference type="AlphaFoldDB" id="A0A8X7YHM6"/>
<evidence type="ECO:0008006" key="5">
    <source>
        <dbReference type="Google" id="ProtNLM"/>
    </source>
</evidence>
<keyword evidence="4" id="KW-1185">Reference proteome</keyword>
<gene>
    <name evidence="3" type="ORF">POTOM_046872</name>
</gene>
<reference evidence="3" key="1">
    <citation type="journal article" date="2020" name="bioRxiv">
        <title>Hybrid origin of Populus tomentosa Carr. identified through genome sequencing and phylogenomic analysis.</title>
        <authorList>
            <person name="An X."/>
            <person name="Gao K."/>
            <person name="Chen Z."/>
            <person name="Li J."/>
            <person name="Yang X."/>
            <person name="Yang X."/>
            <person name="Zhou J."/>
            <person name="Guo T."/>
            <person name="Zhao T."/>
            <person name="Huang S."/>
            <person name="Miao D."/>
            <person name="Khan W.U."/>
            <person name="Rao P."/>
            <person name="Ye M."/>
            <person name="Lei B."/>
            <person name="Liao W."/>
            <person name="Wang J."/>
            <person name="Ji L."/>
            <person name="Li Y."/>
            <person name="Guo B."/>
            <person name="Mustafa N.S."/>
            <person name="Li S."/>
            <person name="Yun Q."/>
            <person name="Keller S.R."/>
            <person name="Mao J."/>
            <person name="Zhang R."/>
            <person name="Strauss S.H."/>
        </authorList>
    </citation>
    <scope>NUCLEOTIDE SEQUENCE</scope>
    <source>
        <strain evidence="3">GM15</strain>
        <tissue evidence="3">Leaf</tissue>
    </source>
</reference>
<name>A0A8X7YHM6_POPTO</name>
<keyword evidence="1" id="KW-0677">Repeat</keyword>
<evidence type="ECO:0000256" key="1">
    <source>
        <dbReference type="ARBA" id="ARBA00022737"/>
    </source>
</evidence>